<evidence type="ECO:0000313" key="3">
    <source>
        <dbReference type="Proteomes" id="UP001595935"/>
    </source>
</evidence>
<evidence type="ECO:0000256" key="1">
    <source>
        <dbReference type="SAM" id="Phobius"/>
    </source>
</evidence>
<protein>
    <recommendedName>
        <fullName evidence="4">General secretion pathway protein</fullName>
    </recommendedName>
</protein>
<proteinExistence type="predicted"/>
<dbReference type="EMBL" id="JBHSGV010000014">
    <property type="protein sequence ID" value="MFC4750205.1"/>
    <property type="molecule type" value="Genomic_DNA"/>
</dbReference>
<evidence type="ECO:0008006" key="4">
    <source>
        <dbReference type="Google" id="ProtNLM"/>
    </source>
</evidence>
<feature type="transmembrane region" description="Helical" evidence="1">
    <location>
        <begin position="28"/>
        <end position="47"/>
    </location>
</feature>
<sequence>MWYFKFILILVFALVLYQDFKNRLVYWFLYPVIGILAFIIQLHKLPLQIAITNLGFNLLFIGLILGGSVLYLKFKNLDFTDMIGLGDVLFFIFIAASFSIVSFLILFVFSLVFSLILHLILHNKKQEVTVPLAGFMSLFFGAVYAISFCVNDTFLYAY</sequence>
<accession>A0ABV9PMP3</accession>
<keyword evidence="3" id="KW-1185">Reference proteome</keyword>
<name>A0ABV9PMP3_9FLAO</name>
<dbReference type="RefSeq" id="WP_213260198.1">
    <property type="nucleotide sequence ID" value="NZ_JAGYWA010000014.1"/>
</dbReference>
<keyword evidence="1" id="KW-1133">Transmembrane helix</keyword>
<feature type="transmembrane region" description="Helical" evidence="1">
    <location>
        <begin position="88"/>
        <end position="121"/>
    </location>
</feature>
<feature type="transmembrane region" description="Helical" evidence="1">
    <location>
        <begin position="54"/>
        <end position="72"/>
    </location>
</feature>
<keyword evidence="1" id="KW-0812">Transmembrane</keyword>
<evidence type="ECO:0000313" key="2">
    <source>
        <dbReference type="EMBL" id="MFC4750205.1"/>
    </source>
</evidence>
<organism evidence="2 3">
    <name type="scientific">Flavobacterium branchiicola</name>
    <dbReference type="NCBI Taxonomy" id="1114875"/>
    <lineage>
        <taxon>Bacteria</taxon>
        <taxon>Pseudomonadati</taxon>
        <taxon>Bacteroidota</taxon>
        <taxon>Flavobacteriia</taxon>
        <taxon>Flavobacteriales</taxon>
        <taxon>Flavobacteriaceae</taxon>
        <taxon>Flavobacterium</taxon>
    </lineage>
</organism>
<reference evidence="3" key="1">
    <citation type="journal article" date="2019" name="Int. J. Syst. Evol. Microbiol.">
        <title>The Global Catalogue of Microorganisms (GCM) 10K type strain sequencing project: providing services to taxonomists for standard genome sequencing and annotation.</title>
        <authorList>
            <consortium name="The Broad Institute Genomics Platform"/>
            <consortium name="The Broad Institute Genome Sequencing Center for Infectious Disease"/>
            <person name="Wu L."/>
            <person name="Ma J."/>
        </authorList>
    </citation>
    <scope>NUCLEOTIDE SEQUENCE [LARGE SCALE GENOMIC DNA]</scope>
    <source>
        <strain evidence="3">WYCCWR 13023</strain>
    </source>
</reference>
<comment type="caution">
    <text evidence="2">The sequence shown here is derived from an EMBL/GenBank/DDBJ whole genome shotgun (WGS) entry which is preliminary data.</text>
</comment>
<dbReference type="Proteomes" id="UP001595935">
    <property type="component" value="Unassembled WGS sequence"/>
</dbReference>
<gene>
    <name evidence="2" type="ORF">ACFO5S_22320</name>
</gene>
<feature type="transmembrane region" description="Helical" evidence="1">
    <location>
        <begin position="128"/>
        <end position="148"/>
    </location>
</feature>
<keyword evidence="1" id="KW-0472">Membrane</keyword>